<feature type="chain" id="PRO_5044298768" description="Post-GPI attachment to proteins factor 3" evidence="2">
    <location>
        <begin position="24"/>
        <end position="304"/>
    </location>
</feature>
<protein>
    <recommendedName>
        <fullName evidence="5">Post-GPI attachment to proteins factor 3</fullName>
    </recommendedName>
</protein>
<evidence type="ECO:0000313" key="3">
    <source>
        <dbReference type="EMBL" id="KAL1521149.1"/>
    </source>
</evidence>
<proteinExistence type="predicted"/>
<keyword evidence="2" id="KW-0732">Signal</keyword>
<keyword evidence="1" id="KW-0472">Membrane</keyword>
<feature type="transmembrane region" description="Helical" evidence="1">
    <location>
        <begin position="126"/>
        <end position="145"/>
    </location>
</feature>
<dbReference type="AlphaFoldDB" id="A0AB34JHX5"/>
<sequence length="304" mass="33500">MACAWNNWLATDVLGIAFRSCDADCTGAAATDALLALHALWASSRAWRLASASTAGFSRHAAWVTSCNCVWSAVGTLFWLQPAGERPAWFERAWRLNAICQAAVIFFHWNVTLDLLAAVSSRELPWLRRFSIVHSLLFAAVVALGECRFEHYVLFGGSNITFPMAPAWILLCYLCYSFKLFRRSDGRGDARKAAALHPICCGALAGFVFWVGNAGILLGRDAGPAAGIRCLLSSLVGRELPPRAWEEMATFHVFGLAGNALLFHCYEEISTIQVRLDQKQAKHASTAWLTVHLSQEREAHEKVS</sequence>
<evidence type="ECO:0008006" key="5">
    <source>
        <dbReference type="Google" id="ProtNLM"/>
    </source>
</evidence>
<feature type="transmembrane region" description="Helical" evidence="1">
    <location>
        <begin position="193"/>
        <end position="212"/>
    </location>
</feature>
<comment type="caution">
    <text evidence="3">The sequence shown here is derived from an EMBL/GenBank/DDBJ whole genome shotgun (WGS) entry which is preliminary data.</text>
</comment>
<dbReference type="EMBL" id="JBGBPQ010000008">
    <property type="protein sequence ID" value="KAL1521149.1"/>
    <property type="molecule type" value="Genomic_DNA"/>
</dbReference>
<keyword evidence="1" id="KW-1133">Transmembrane helix</keyword>
<feature type="transmembrane region" description="Helical" evidence="1">
    <location>
        <begin position="165"/>
        <end position="181"/>
    </location>
</feature>
<evidence type="ECO:0000256" key="1">
    <source>
        <dbReference type="SAM" id="Phobius"/>
    </source>
</evidence>
<organism evidence="3 4">
    <name type="scientific">Prymnesium parvum</name>
    <name type="common">Toxic golden alga</name>
    <dbReference type="NCBI Taxonomy" id="97485"/>
    <lineage>
        <taxon>Eukaryota</taxon>
        <taxon>Haptista</taxon>
        <taxon>Haptophyta</taxon>
        <taxon>Prymnesiophyceae</taxon>
        <taxon>Prymnesiales</taxon>
        <taxon>Prymnesiaceae</taxon>
        <taxon>Prymnesium</taxon>
    </lineage>
</organism>
<gene>
    <name evidence="3" type="ORF">AB1Y20_022703</name>
</gene>
<dbReference type="Proteomes" id="UP001515480">
    <property type="component" value="Unassembled WGS sequence"/>
</dbReference>
<feature type="signal peptide" evidence="2">
    <location>
        <begin position="1"/>
        <end position="23"/>
    </location>
</feature>
<evidence type="ECO:0000313" key="4">
    <source>
        <dbReference type="Proteomes" id="UP001515480"/>
    </source>
</evidence>
<keyword evidence="1" id="KW-0812">Transmembrane</keyword>
<name>A0AB34JHX5_PRYPA</name>
<accession>A0AB34JHX5</accession>
<evidence type="ECO:0000256" key="2">
    <source>
        <dbReference type="SAM" id="SignalP"/>
    </source>
</evidence>
<keyword evidence="4" id="KW-1185">Reference proteome</keyword>
<reference evidence="3 4" key="1">
    <citation type="journal article" date="2024" name="Science">
        <title>Giant polyketide synthase enzymes in the biosynthesis of giant marine polyether toxins.</title>
        <authorList>
            <person name="Fallon T.R."/>
            <person name="Shende V.V."/>
            <person name="Wierzbicki I.H."/>
            <person name="Pendleton A.L."/>
            <person name="Watervoot N.F."/>
            <person name="Auber R.P."/>
            <person name="Gonzalez D.J."/>
            <person name="Wisecaver J.H."/>
            <person name="Moore B.S."/>
        </authorList>
    </citation>
    <scope>NUCLEOTIDE SEQUENCE [LARGE SCALE GENOMIC DNA]</scope>
    <source>
        <strain evidence="3 4">12B1</strain>
    </source>
</reference>